<dbReference type="AlphaFoldDB" id="A0A9P6KXT8"/>
<gene>
    <name evidence="2" type="ORF">NGRA_3295</name>
</gene>
<comment type="caution">
    <text evidence="2">The sequence shown here is derived from an EMBL/GenBank/DDBJ whole genome shotgun (WGS) entry which is preliminary data.</text>
</comment>
<keyword evidence="3" id="KW-1185">Reference proteome</keyword>
<proteinExistence type="predicted"/>
<accession>A0A9P6KXT8</accession>
<evidence type="ECO:0000256" key="1">
    <source>
        <dbReference type="SAM" id="MobiDB-lite"/>
    </source>
</evidence>
<dbReference type="OrthoDB" id="10044176at2759"/>
<name>A0A9P6KXT8_9MICR</name>
<reference evidence="2 3" key="1">
    <citation type="journal article" date="2020" name="Genome Biol. Evol.">
        <title>Comparative genomics of strictly vertically transmitted, feminizing microsporidia endosymbionts of amphipod crustaceans.</title>
        <authorList>
            <person name="Cormier A."/>
            <person name="Chebbi M.A."/>
            <person name="Giraud I."/>
            <person name="Wattier R."/>
            <person name="Teixeira M."/>
            <person name="Gilbert C."/>
            <person name="Rigaud T."/>
            <person name="Cordaux R."/>
        </authorList>
    </citation>
    <scope>NUCLEOTIDE SEQUENCE [LARGE SCALE GENOMIC DNA]</scope>
    <source>
        <strain evidence="2 3">Ou3-Ou53</strain>
    </source>
</reference>
<protein>
    <submittedName>
        <fullName evidence="2">Uncharacterized protein</fullName>
    </submittedName>
</protein>
<sequence>MANRVIENGFLLFHCKITPSQIKREEYIDILMCFKCYKIENHTTKDCPTPDIVVCSECTGDHDYRNCPSLTKKCINCKGPHRTMAMSCPAKKEAIKGKKAREELEKRKKEESTYANIVQSTIKKVDQNKTTNAFQEALMASGTRAFIMVIDAHMHNIMEPGTYSSHLNKTLTNNGIVPIKMDDNPESLKLFRNENIAATMNALREIQREAKKDGKKRSQKSTSTDDSGDDEGKIDITIDEDTIEDDIIDRHMVRIEKEETTAEACNIEIIIIKGAIEPKDLKPQEVKQLFKEHKLKYRIKETD</sequence>
<dbReference type="EMBL" id="SBJO01000782">
    <property type="protein sequence ID" value="KAF9756170.1"/>
    <property type="molecule type" value="Genomic_DNA"/>
</dbReference>
<organism evidence="2 3">
    <name type="scientific">Nosema granulosis</name>
    <dbReference type="NCBI Taxonomy" id="83296"/>
    <lineage>
        <taxon>Eukaryota</taxon>
        <taxon>Fungi</taxon>
        <taxon>Fungi incertae sedis</taxon>
        <taxon>Microsporidia</taxon>
        <taxon>Nosematidae</taxon>
        <taxon>Nosema</taxon>
    </lineage>
</organism>
<evidence type="ECO:0000313" key="2">
    <source>
        <dbReference type="EMBL" id="KAF9756170.1"/>
    </source>
</evidence>
<dbReference type="Proteomes" id="UP000740883">
    <property type="component" value="Unassembled WGS sequence"/>
</dbReference>
<evidence type="ECO:0000313" key="3">
    <source>
        <dbReference type="Proteomes" id="UP000740883"/>
    </source>
</evidence>
<feature type="region of interest" description="Disordered" evidence="1">
    <location>
        <begin position="208"/>
        <end position="236"/>
    </location>
</feature>